<dbReference type="AlphaFoldDB" id="A0A9D4CAE6"/>
<proteinExistence type="predicted"/>
<gene>
    <name evidence="1" type="ORF">DPMN_062840</name>
</gene>
<reference evidence="1" key="2">
    <citation type="submission" date="2020-11" db="EMBL/GenBank/DDBJ databases">
        <authorList>
            <person name="McCartney M.A."/>
            <person name="Auch B."/>
            <person name="Kono T."/>
            <person name="Mallez S."/>
            <person name="Becker A."/>
            <person name="Gohl D.M."/>
            <person name="Silverstein K.A.T."/>
            <person name="Koren S."/>
            <person name="Bechman K.B."/>
            <person name="Herman A."/>
            <person name="Abrahante J.E."/>
            <person name="Garbe J."/>
        </authorList>
    </citation>
    <scope>NUCLEOTIDE SEQUENCE</scope>
    <source>
        <strain evidence="1">Duluth1</strain>
        <tissue evidence="1">Whole animal</tissue>
    </source>
</reference>
<sequence>MEGGDFFFWQLQGQKQVALVASFLSRYASTACFPLWMALHFDTGVSSRKEYHGFNIGDDLLVQRNAASFLEGRNNVPWPCMQCGPWHTS</sequence>
<accession>A0A9D4CAE6</accession>
<organism evidence="1 2">
    <name type="scientific">Dreissena polymorpha</name>
    <name type="common">Zebra mussel</name>
    <name type="synonym">Mytilus polymorpha</name>
    <dbReference type="NCBI Taxonomy" id="45954"/>
    <lineage>
        <taxon>Eukaryota</taxon>
        <taxon>Metazoa</taxon>
        <taxon>Spiralia</taxon>
        <taxon>Lophotrochozoa</taxon>
        <taxon>Mollusca</taxon>
        <taxon>Bivalvia</taxon>
        <taxon>Autobranchia</taxon>
        <taxon>Heteroconchia</taxon>
        <taxon>Euheterodonta</taxon>
        <taxon>Imparidentia</taxon>
        <taxon>Neoheterodontei</taxon>
        <taxon>Myida</taxon>
        <taxon>Dreissenoidea</taxon>
        <taxon>Dreissenidae</taxon>
        <taxon>Dreissena</taxon>
    </lineage>
</organism>
<reference evidence="1" key="1">
    <citation type="journal article" date="2019" name="bioRxiv">
        <title>The Genome of the Zebra Mussel, Dreissena polymorpha: A Resource for Invasive Species Research.</title>
        <authorList>
            <person name="McCartney M.A."/>
            <person name="Auch B."/>
            <person name="Kono T."/>
            <person name="Mallez S."/>
            <person name="Zhang Y."/>
            <person name="Obille A."/>
            <person name="Becker A."/>
            <person name="Abrahante J.E."/>
            <person name="Garbe J."/>
            <person name="Badalamenti J.P."/>
            <person name="Herman A."/>
            <person name="Mangelson H."/>
            <person name="Liachko I."/>
            <person name="Sullivan S."/>
            <person name="Sone E.D."/>
            <person name="Koren S."/>
            <person name="Silverstein K.A.T."/>
            <person name="Beckman K.B."/>
            <person name="Gohl D.M."/>
        </authorList>
    </citation>
    <scope>NUCLEOTIDE SEQUENCE</scope>
    <source>
        <strain evidence="1">Duluth1</strain>
        <tissue evidence="1">Whole animal</tissue>
    </source>
</reference>
<name>A0A9D4CAE6_DREPO</name>
<comment type="caution">
    <text evidence="1">The sequence shown here is derived from an EMBL/GenBank/DDBJ whole genome shotgun (WGS) entry which is preliminary data.</text>
</comment>
<dbReference type="EMBL" id="JAIWYP010000013">
    <property type="protein sequence ID" value="KAH3719955.1"/>
    <property type="molecule type" value="Genomic_DNA"/>
</dbReference>
<dbReference type="Proteomes" id="UP000828390">
    <property type="component" value="Unassembled WGS sequence"/>
</dbReference>
<evidence type="ECO:0000313" key="2">
    <source>
        <dbReference type="Proteomes" id="UP000828390"/>
    </source>
</evidence>
<protein>
    <submittedName>
        <fullName evidence="1">Uncharacterized protein</fullName>
    </submittedName>
</protein>
<keyword evidence="2" id="KW-1185">Reference proteome</keyword>
<evidence type="ECO:0000313" key="1">
    <source>
        <dbReference type="EMBL" id="KAH3719955.1"/>
    </source>
</evidence>